<feature type="domain" description="GIY-YIG" evidence="10">
    <location>
        <begin position="25"/>
        <end position="100"/>
    </location>
</feature>
<protein>
    <recommendedName>
        <fullName evidence="7">Excinuclease cho</fullName>
    </recommendedName>
    <alternativeName>
        <fullName evidence="9">Endonuclease cho</fullName>
    </alternativeName>
    <alternativeName>
        <fullName evidence="8">UvrC homolog protein</fullName>
    </alternativeName>
</protein>
<evidence type="ECO:0000256" key="1">
    <source>
        <dbReference type="ARBA" id="ARBA00022763"/>
    </source>
</evidence>
<dbReference type="PROSITE" id="PS50164">
    <property type="entry name" value="GIY_YIG"/>
    <property type="match status" value="1"/>
</dbReference>
<keyword evidence="3 11" id="KW-0378">Hydrolase</keyword>
<name>A0A848MMF6_9GAMM</name>
<evidence type="ECO:0000313" key="12">
    <source>
        <dbReference type="Proteomes" id="UP000585363"/>
    </source>
</evidence>
<reference evidence="11 12" key="2">
    <citation type="submission" date="2020-06" db="EMBL/GenBank/DDBJ databases">
        <title>Polyphasic characterization of a Rahnella strain isolated from tree sap.</title>
        <authorList>
            <person name="Kim I.S."/>
        </authorList>
    </citation>
    <scope>NUCLEOTIDE SEQUENCE [LARGE SCALE GENOMIC DNA]</scope>
    <source>
        <strain evidence="11 12">SAP-1</strain>
    </source>
</reference>
<evidence type="ECO:0000256" key="8">
    <source>
        <dbReference type="ARBA" id="ARBA00042138"/>
    </source>
</evidence>
<keyword evidence="5" id="KW-0234">DNA repair</keyword>
<dbReference type="Proteomes" id="UP000585363">
    <property type="component" value="Unassembled WGS sequence"/>
</dbReference>
<evidence type="ECO:0000259" key="10">
    <source>
        <dbReference type="PROSITE" id="PS50164"/>
    </source>
</evidence>
<evidence type="ECO:0000256" key="4">
    <source>
        <dbReference type="ARBA" id="ARBA00022881"/>
    </source>
</evidence>
<dbReference type="NCBIfam" id="NF007833">
    <property type="entry name" value="PRK10545.1"/>
    <property type="match status" value="1"/>
</dbReference>
<dbReference type="GO" id="GO:0009432">
    <property type="term" value="P:SOS response"/>
    <property type="evidence" value="ECO:0007669"/>
    <property type="project" value="UniProtKB-KW"/>
</dbReference>
<dbReference type="GO" id="GO:0006289">
    <property type="term" value="P:nucleotide-excision repair"/>
    <property type="evidence" value="ECO:0007669"/>
    <property type="project" value="InterPro"/>
</dbReference>
<dbReference type="InterPro" id="IPR000305">
    <property type="entry name" value="GIY-YIG_endonuc"/>
</dbReference>
<dbReference type="GO" id="GO:0009380">
    <property type="term" value="C:excinuclease repair complex"/>
    <property type="evidence" value="ECO:0007669"/>
    <property type="project" value="TreeGrafter"/>
</dbReference>
<sequence length="282" mass="32219">MPNENTSLPYQYPEHLRYTLETLPACCGVYIFYGEDQTFPLYIGKSINIRSRVLAHFRTPAEAKLLRMTSRIDCVETVGEIGALLLESQMIKNQRPLFNKRLRVTRKLCSLRVSESSTRIVFSNETDFSCAEDLFGLFKTRYAAIEQIRDIADQQRLCYGALGLEKLSSNRPCFRYSLGRCTGVCCGMESLSEHQQRLKNALDAMRIRSWPYPGRIAIEEHSASHSEFHVLKNWLYLGTVKTLAAAKALQMSTAHFDRDSYKILCQHVFKQKGLAITLLDGE</sequence>
<dbReference type="SUPFAM" id="SSF82771">
    <property type="entry name" value="GIY-YIG endonuclease"/>
    <property type="match status" value="1"/>
</dbReference>
<keyword evidence="2" id="KW-0228">DNA excision</keyword>
<keyword evidence="12" id="KW-1185">Reference proteome</keyword>
<dbReference type="InterPro" id="IPR035901">
    <property type="entry name" value="GIY-YIG_endonuc_sf"/>
</dbReference>
<dbReference type="AlphaFoldDB" id="A0A848MMF6"/>
<evidence type="ECO:0000256" key="5">
    <source>
        <dbReference type="ARBA" id="ARBA00023204"/>
    </source>
</evidence>
<dbReference type="InterPro" id="IPR047296">
    <property type="entry name" value="GIY-YIG_UvrC_Cho"/>
</dbReference>
<dbReference type="EMBL" id="JAADJU010000007">
    <property type="protein sequence ID" value="NMP28072.1"/>
    <property type="molecule type" value="Genomic_DNA"/>
</dbReference>
<dbReference type="PANTHER" id="PTHR30562:SF10">
    <property type="entry name" value="EXCINUCLEASE CHO"/>
    <property type="match status" value="1"/>
</dbReference>
<dbReference type="PANTHER" id="PTHR30562">
    <property type="entry name" value="UVRC/OXIDOREDUCTASE"/>
    <property type="match status" value="1"/>
</dbReference>
<dbReference type="Gene3D" id="3.40.1440.10">
    <property type="entry name" value="GIY-YIG endonuclease"/>
    <property type="match status" value="1"/>
</dbReference>
<evidence type="ECO:0000313" key="11">
    <source>
        <dbReference type="EMBL" id="NMP28072.1"/>
    </source>
</evidence>
<evidence type="ECO:0000256" key="2">
    <source>
        <dbReference type="ARBA" id="ARBA00022769"/>
    </source>
</evidence>
<dbReference type="SMART" id="SM00465">
    <property type="entry name" value="GIYc"/>
    <property type="match status" value="1"/>
</dbReference>
<dbReference type="GO" id="GO:0004518">
    <property type="term" value="F:nuclease activity"/>
    <property type="evidence" value="ECO:0007669"/>
    <property type="project" value="UniProtKB-KW"/>
</dbReference>
<comment type="caution">
    <text evidence="11">The sequence shown here is derived from an EMBL/GenBank/DDBJ whole genome shotgun (WGS) entry which is preliminary data.</text>
</comment>
<keyword evidence="4" id="KW-0267">Excision nuclease</keyword>
<reference evidence="11 12" key="1">
    <citation type="submission" date="2020-01" db="EMBL/GenBank/DDBJ databases">
        <authorList>
            <person name="Lee S.D."/>
        </authorList>
    </citation>
    <scope>NUCLEOTIDE SEQUENCE [LARGE SCALE GENOMIC DNA]</scope>
    <source>
        <strain evidence="11 12">SAP-1</strain>
    </source>
</reference>
<evidence type="ECO:0000256" key="6">
    <source>
        <dbReference type="ARBA" id="ARBA00023236"/>
    </source>
</evidence>
<dbReference type="CDD" id="cd10434">
    <property type="entry name" value="GIY-YIG_UvrC_Cho"/>
    <property type="match status" value="1"/>
</dbReference>
<organism evidence="11 12">
    <name type="scientific">Rouxiella aceris</name>
    <dbReference type="NCBI Taxonomy" id="2703884"/>
    <lineage>
        <taxon>Bacteria</taxon>
        <taxon>Pseudomonadati</taxon>
        <taxon>Pseudomonadota</taxon>
        <taxon>Gammaproteobacteria</taxon>
        <taxon>Enterobacterales</taxon>
        <taxon>Yersiniaceae</taxon>
        <taxon>Rouxiella</taxon>
    </lineage>
</organism>
<accession>A0A848MMF6</accession>
<evidence type="ECO:0000256" key="9">
    <source>
        <dbReference type="ARBA" id="ARBA00042732"/>
    </source>
</evidence>
<proteinExistence type="predicted"/>
<keyword evidence="6" id="KW-0742">SOS response</keyword>
<gene>
    <name evidence="11" type="primary">cho</name>
    <name evidence="11" type="ORF">GW590_14515</name>
</gene>
<evidence type="ECO:0000256" key="7">
    <source>
        <dbReference type="ARBA" id="ARBA00040756"/>
    </source>
</evidence>
<dbReference type="RefSeq" id="WP_169403771.1">
    <property type="nucleotide sequence ID" value="NZ_JAADJU010000007.1"/>
</dbReference>
<evidence type="ECO:0000256" key="3">
    <source>
        <dbReference type="ARBA" id="ARBA00022801"/>
    </source>
</evidence>
<dbReference type="InterPro" id="IPR050066">
    <property type="entry name" value="UvrABC_protein_C"/>
</dbReference>
<keyword evidence="1" id="KW-0227">DNA damage</keyword>
<dbReference type="GO" id="GO:0016787">
    <property type="term" value="F:hydrolase activity"/>
    <property type="evidence" value="ECO:0007669"/>
    <property type="project" value="UniProtKB-KW"/>
</dbReference>